<dbReference type="PANTHER" id="PTHR42846">
    <property type="entry name" value="NI-SIROHYDROCHLORIN A,C-DIAMIDE REDUCTIVE CYCLASE COMPLEX, COMPONENT CFBD"/>
    <property type="match status" value="1"/>
</dbReference>
<evidence type="ECO:0000313" key="2">
    <source>
        <dbReference type="EMBL" id="MSU02774.1"/>
    </source>
</evidence>
<dbReference type="Gene3D" id="3.40.50.1980">
    <property type="entry name" value="Nitrogenase molybdenum iron protein domain"/>
    <property type="match status" value="2"/>
</dbReference>
<protein>
    <submittedName>
        <fullName evidence="2">Nitrogen fixation protein NifE</fullName>
    </submittedName>
</protein>
<dbReference type="EMBL" id="VUNQ01000043">
    <property type="protein sequence ID" value="MSU02774.1"/>
    <property type="molecule type" value="Genomic_DNA"/>
</dbReference>
<organism evidence="2 3">
    <name type="scientific">Tissierella pigra</name>
    <dbReference type="NCBI Taxonomy" id="2607614"/>
    <lineage>
        <taxon>Bacteria</taxon>
        <taxon>Bacillati</taxon>
        <taxon>Bacillota</taxon>
        <taxon>Tissierellia</taxon>
        <taxon>Tissierellales</taxon>
        <taxon>Tissierellaceae</taxon>
        <taxon>Tissierella</taxon>
    </lineage>
</organism>
<dbReference type="SUPFAM" id="SSF53807">
    <property type="entry name" value="Helical backbone' metal receptor"/>
    <property type="match status" value="1"/>
</dbReference>
<gene>
    <name evidence="2" type="ORF">FYJ83_15030</name>
</gene>
<feature type="domain" description="Nitrogenase/oxidoreductase component 1" evidence="1">
    <location>
        <begin position="14"/>
        <end position="405"/>
    </location>
</feature>
<reference evidence="2 3" key="1">
    <citation type="submission" date="2019-09" db="EMBL/GenBank/DDBJ databases">
        <title>In-depth cultivation of the pig gut microbiome towards novel bacterial diversity and tailored functional studies.</title>
        <authorList>
            <person name="Wylensek D."/>
            <person name="Hitch T.C.A."/>
            <person name="Clavel T."/>
        </authorList>
    </citation>
    <scope>NUCLEOTIDE SEQUENCE [LARGE SCALE GENOMIC DNA]</scope>
    <source>
        <strain evidence="2 3">WCA3-693-APC-4?</strain>
    </source>
</reference>
<sequence length="412" mass="45985">MGLHRFSPPLSGRMGILRTLAPIRDSAIIEYGCMGHMMYGRMFLNRAGVSGMAKTYSTHIDEADISLGDTTRLNRAIAEIVEKDKPKVIFLLPSSVPQVIGTDLPAICKELQPEYPDIPLIPFGYGGFDVFGYRGVQEALLLLVKTLPIDIEKSKQKTFNIIGSCADLFRFQADADELIRIMEGSFGITPTCVMTSHTNVDDIWNMGNASINLVIRREGIPAAEYLQERFGIPYLVGRPYGIKGTIKWIEDIEKILNIPSNIEFIKSEEEIAKNQTLPTIPFFKHIFRSHPEEGTICLGGHADVVKGILTYATEEMMFNKGPCWCDSSDMSSEEIPYLTEEEWTAIIKSNKKSLLMASGEALEWGGGNLSLQISNPDTKWRLNPYLSPFVGFRGALNLIDLWLNAALDQDHD</sequence>
<keyword evidence="3" id="KW-1185">Reference proteome</keyword>
<dbReference type="PANTHER" id="PTHR42846:SF1">
    <property type="entry name" value="NI-SIROHYDROCHLORIN A,C-DIAMIDE REDUCTIVE CYCLASE COMPLEX, COMPONENT CFBD"/>
    <property type="match status" value="1"/>
</dbReference>
<dbReference type="CDD" id="cd00316">
    <property type="entry name" value="Oxidoreductase_nitrogenase"/>
    <property type="match status" value="1"/>
</dbReference>
<comment type="caution">
    <text evidence="2">The sequence shown here is derived from an EMBL/GenBank/DDBJ whole genome shotgun (WGS) entry which is preliminary data.</text>
</comment>
<dbReference type="Proteomes" id="UP000469523">
    <property type="component" value="Unassembled WGS sequence"/>
</dbReference>
<evidence type="ECO:0000259" key="1">
    <source>
        <dbReference type="Pfam" id="PF00148"/>
    </source>
</evidence>
<dbReference type="AlphaFoldDB" id="A0A6N7Y1R6"/>
<dbReference type="RefSeq" id="WP_154441913.1">
    <property type="nucleotide sequence ID" value="NZ_VUNQ01000043.1"/>
</dbReference>
<dbReference type="GO" id="GO:0016491">
    <property type="term" value="F:oxidoreductase activity"/>
    <property type="evidence" value="ECO:0007669"/>
    <property type="project" value="InterPro"/>
</dbReference>
<dbReference type="InterPro" id="IPR052673">
    <property type="entry name" value="Ni-siroh_cyclase_CfbD"/>
</dbReference>
<evidence type="ECO:0000313" key="3">
    <source>
        <dbReference type="Proteomes" id="UP000469523"/>
    </source>
</evidence>
<name>A0A6N7Y1R6_9FIRM</name>
<dbReference type="Pfam" id="PF00148">
    <property type="entry name" value="Oxidored_nitro"/>
    <property type="match status" value="1"/>
</dbReference>
<proteinExistence type="predicted"/>
<dbReference type="InterPro" id="IPR000510">
    <property type="entry name" value="Nase/OxRdtase_comp1"/>
</dbReference>
<accession>A0A6N7Y1R6</accession>